<protein>
    <submittedName>
        <fullName evidence="3">Uncharacterized protein</fullName>
    </submittedName>
</protein>
<dbReference type="Proteomes" id="UP001159641">
    <property type="component" value="Unassembled WGS sequence"/>
</dbReference>
<evidence type="ECO:0000313" key="3">
    <source>
        <dbReference type="EMBL" id="KAJ8794927.1"/>
    </source>
</evidence>
<accession>A0AB34HPY4</accession>
<feature type="compositionally biased region" description="Low complexity" evidence="2">
    <location>
        <begin position="25"/>
        <end position="38"/>
    </location>
</feature>
<sequence length="124" mass="13427">MVVDQIDTLTSDLQLEDEMTDSSKTDTLNSSSSGTTASSIEKIKVQANAPLIKPPAHPSAILTVLRKPNPPPPPPRLTPVKCEDPQRVVPTVNPTCTCASSHCTKTTEDDLEEINHYNSVMYAI</sequence>
<proteinExistence type="predicted"/>
<dbReference type="Pfam" id="PF15252">
    <property type="entry name" value="DUF4589"/>
    <property type="match status" value="1"/>
</dbReference>
<reference evidence="3 4" key="1">
    <citation type="submission" date="2022-11" db="EMBL/GenBank/DDBJ databases">
        <title>Whole genome sequence of Eschrichtius robustus ER-17-0199.</title>
        <authorList>
            <person name="Bruniche-Olsen A."/>
            <person name="Black A.N."/>
            <person name="Fields C.J."/>
            <person name="Walden K."/>
            <person name="Dewoody J.A."/>
        </authorList>
    </citation>
    <scope>NUCLEOTIDE SEQUENCE [LARGE SCALE GENOMIC DNA]</scope>
    <source>
        <strain evidence="3">ER-17-0199</strain>
        <tissue evidence="3">Blubber</tissue>
    </source>
</reference>
<gene>
    <name evidence="3" type="ORF">J1605_018743</name>
</gene>
<keyword evidence="1" id="KW-0175">Coiled coil</keyword>
<evidence type="ECO:0000313" key="4">
    <source>
        <dbReference type="Proteomes" id="UP001159641"/>
    </source>
</evidence>
<dbReference type="GO" id="GO:0045727">
    <property type="term" value="P:positive regulation of translation"/>
    <property type="evidence" value="ECO:0007669"/>
    <property type="project" value="TreeGrafter"/>
</dbReference>
<keyword evidence="4" id="KW-1185">Reference proteome</keyword>
<evidence type="ECO:0000256" key="2">
    <source>
        <dbReference type="SAM" id="MobiDB-lite"/>
    </source>
</evidence>
<dbReference type="AlphaFoldDB" id="A0AB34HPY4"/>
<dbReference type="PANTHER" id="PTHR15917:SF0">
    <property type="entry name" value="PROTEIN LARGEN"/>
    <property type="match status" value="1"/>
</dbReference>
<name>A0AB34HPY4_ESCRO</name>
<feature type="region of interest" description="Disordered" evidence="2">
    <location>
        <begin position="1"/>
        <end position="38"/>
    </location>
</feature>
<evidence type="ECO:0000256" key="1">
    <source>
        <dbReference type="ARBA" id="ARBA00023054"/>
    </source>
</evidence>
<dbReference type="InterPro" id="IPR027997">
    <property type="entry name" value="Largen/INSYN1"/>
</dbReference>
<dbReference type="PANTHER" id="PTHR15917">
    <property type="match status" value="1"/>
</dbReference>
<comment type="caution">
    <text evidence="3">The sequence shown here is derived from an EMBL/GenBank/DDBJ whole genome shotgun (WGS) entry which is preliminary data.</text>
</comment>
<organism evidence="3 4">
    <name type="scientific">Eschrichtius robustus</name>
    <name type="common">California gray whale</name>
    <name type="synonym">Eschrichtius gibbosus</name>
    <dbReference type="NCBI Taxonomy" id="9764"/>
    <lineage>
        <taxon>Eukaryota</taxon>
        <taxon>Metazoa</taxon>
        <taxon>Chordata</taxon>
        <taxon>Craniata</taxon>
        <taxon>Vertebrata</taxon>
        <taxon>Euteleostomi</taxon>
        <taxon>Mammalia</taxon>
        <taxon>Eutheria</taxon>
        <taxon>Laurasiatheria</taxon>
        <taxon>Artiodactyla</taxon>
        <taxon>Whippomorpha</taxon>
        <taxon>Cetacea</taxon>
        <taxon>Mysticeti</taxon>
        <taxon>Eschrichtiidae</taxon>
        <taxon>Eschrichtius</taxon>
    </lineage>
</organism>
<dbReference type="EMBL" id="JAIQCJ010000644">
    <property type="protein sequence ID" value="KAJ8794927.1"/>
    <property type="molecule type" value="Genomic_DNA"/>
</dbReference>
<dbReference type="GO" id="GO:0045793">
    <property type="term" value="P:positive regulation of cell size"/>
    <property type="evidence" value="ECO:0007669"/>
    <property type="project" value="TreeGrafter"/>
</dbReference>